<evidence type="ECO:0000313" key="3">
    <source>
        <dbReference type="EMBL" id="OWK28185.1"/>
    </source>
</evidence>
<evidence type="ECO:0000259" key="2">
    <source>
        <dbReference type="Pfam" id="PF01272"/>
    </source>
</evidence>
<feature type="compositionally biased region" description="Basic and acidic residues" evidence="1">
    <location>
        <begin position="1"/>
        <end position="18"/>
    </location>
</feature>
<reference evidence="3 4" key="1">
    <citation type="submission" date="2017-03" db="EMBL/GenBank/DDBJ databases">
        <title>Genome sequence of Sphingomonas mucosissima DSM 17494.</title>
        <authorList>
            <person name="Poehlein A."/>
            <person name="Wuebbeler J.H."/>
            <person name="Steinbuechel A."/>
            <person name="Daniel R."/>
        </authorList>
    </citation>
    <scope>NUCLEOTIDE SEQUENCE [LARGE SCALE GENOMIC DNA]</scope>
    <source>
        <strain evidence="3 4">DSM 17494</strain>
    </source>
</reference>
<dbReference type="PANTHER" id="PTHR30437:SF6">
    <property type="entry name" value="TRANSCRIPTION ELONGATION FACTOR GREB"/>
    <property type="match status" value="1"/>
</dbReference>
<sequence length="152" mass="16802">MSVAFRRESDEEHKEPRFELPLPSGPNLVTERGRVLIDERIAALEAELPGADELAREDIARQLRYWKTRRATAILAPVPPADEIAFGSRVRFRLNGKEQEIGIVGDDEADPAARLIAFSAPLARAMMGAGKGERVAFNGREDAIEIVEIGRV</sequence>
<dbReference type="AlphaFoldDB" id="A0A245ZEL3"/>
<dbReference type="Proteomes" id="UP000197783">
    <property type="component" value="Unassembled WGS sequence"/>
</dbReference>
<dbReference type="OrthoDB" id="8537952at2"/>
<dbReference type="SUPFAM" id="SSF54534">
    <property type="entry name" value="FKBP-like"/>
    <property type="match status" value="1"/>
</dbReference>
<keyword evidence="3" id="KW-0648">Protein biosynthesis</keyword>
<dbReference type="GO" id="GO:0003746">
    <property type="term" value="F:translation elongation factor activity"/>
    <property type="evidence" value="ECO:0007669"/>
    <property type="project" value="UniProtKB-KW"/>
</dbReference>
<name>A0A245ZEL3_9SPHN</name>
<dbReference type="GO" id="GO:0006354">
    <property type="term" value="P:DNA-templated transcription elongation"/>
    <property type="evidence" value="ECO:0007669"/>
    <property type="project" value="TreeGrafter"/>
</dbReference>
<dbReference type="EMBL" id="NBBJ01000006">
    <property type="protein sequence ID" value="OWK28185.1"/>
    <property type="molecule type" value="Genomic_DNA"/>
</dbReference>
<keyword evidence="3" id="KW-0251">Elongation factor</keyword>
<dbReference type="Gene3D" id="3.10.50.30">
    <property type="entry name" value="Transcription elongation factor, GreA/GreB, C-terminal domain"/>
    <property type="match status" value="1"/>
</dbReference>
<dbReference type="GO" id="GO:0070063">
    <property type="term" value="F:RNA polymerase binding"/>
    <property type="evidence" value="ECO:0007669"/>
    <property type="project" value="InterPro"/>
</dbReference>
<accession>A0A245ZEL3</accession>
<dbReference type="GO" id="GO:0003677">
    <property type="term" value="F:DNA binding"/>
    <property type="evidence" value="ECO:0007669"/>
    <property type="project" value="InterPro"/>
</dbReference>
<dbReference type="InterPro" id="IPR001437">
    <property type="entry name" value="Tscrpt_elong_fac_GreA/B_C"/>
</dbReference>
<proteinExistence type="predicted"/>
<dbReference type="PANTHER" id="PTHR30437">
    <property type="entry name" value="TRANSCRIPTION ELONGATION FACTOR GREA"/>
    <property type="match status" value="1"/>
</dbReference>
<dbReference type="Pfam" id="PF01272">
    <property type="entry name" value="GreA_GreB"/>
    <property type="match status" value="1"/>
</dbReference>
<dbReference type="InterPro" id="IPR036953">
    <property type="entry name" value="GreA/GreB_C_sf"/>
</dbReference>
<evidence type="ECO:0000256" key="1">
    <source>
        <dbReference type="SAM" id="MobiDB-lite"/>
    </source>
</evidence>
<feature type="region of interest" description="Disordered" evidence="1">
    <location>
        <begin position="1"/>
        <end position="24"/>
    </location>
</feature>
<gene>
    <name evidence="3" type="primary">greB_2</name>
    <name evidence="3" type="ORF">SPMU_30410</name>
</gene>
<organism evidence="3 4">
    <name type="scientific">Sphingomonas mucosissima</name>
    <dbReference type="NCBI Taxonomy" id="370959"/>
    <lineage>
        <taxon>Bacteria</taxon>
        <taxon>Pseudomonadati</taxon>
        <taxon>Pseudomonadota</taxon>
        <taxon>Alphaproteobacteria</taxon>
        <taxon>Sphingomonadales</taxon>
        <taxon>Sphingomonadaceae</taxon>
        <taxon>Sphingomonas</taxon>
    </lineage>
</organism>
<comment type="caution">
    <text evidence="3">The sequence shown here is derived from an EMBL/GenBank/DDBJ whole genome shotgun (WGS) entry which is preliminary data.</text>
</comment>
<dbReference type="GO" id="GO:0032784">
    <property type="term" value="P:regulation of DNA-templated transcription elongation"/>
    <property type="evidence" value="ECO:0007669"/>
    <property type="project" value="InterPro"/>
</dbReference>
<evidence type="ECO:0000313" key="4">
    <source>
        <dbReference type="Proteomes" id="UP000197783"/>
    </source>
</evidence>
<keyword evidence="4" id="KW-1185">Reference proteome</keyword>
<dbReference type="InterPro" id="IPR023459">
    <property type="entry name" value="Tscrpt_elong_fac_GreA/B_fam"/>
</dbReference>
<protein>
    <submittedName>
        <fullName evidence="3">Transcription elongation factor GreB</fullName>
    </submittedName>
</protein>
<feature type="domain" description="Transcription elongation factor GreA/GreB C-terminal" evidence="2">
    <location>
        <begin position="80"/>
        <end position="149"/>
    </location>
</feature>
<dbReference type="RefSeq" id="WP_088334871.1">
    <property type="nucleotide sequence ID" value="NZ_NBBJ01000006.1"/>
</dbReference>